<evidence type="ECO:0000313" key="1">
    <source>
        <dbReference type="EMBL" id="MFB9066164.1"/>
    </source>
</evidence>
<comment type="caution">
    <text evidence="1">The sequence shown here is derived from an EMBL/GenBank/DDBJ whole genome shotgun (WGS) entry which is preliminary data.</text>
</comment>
<proteinExistence type="predicted"/>
<accession>A0ABV5FRJ5</accession>
<evidence type="ECO:0008006" key="3">
    <source>
        <dbReference type="Google" id="ProtNLM"/>
    </source>
</evidence>
<dbReference type="Gene3D" id="2.180.10.10">
    <property type="entry name" value="RHS repeat-associated core"/>
    <property type="match status" value="1"/>
</dbReference>
<dbReference type="Proteomes" id="UP001589589">
    <property type="component" value="Unassembled WGS sequence"/>
</dbReference>
<keyword evidence="2" id="KW-1185">Reference proteome</keyword>
<name>A0ABV5FRJ5_9FLAO</name>
<organism evidence="1 2">
    <name type="scientific">Flavobacterium branchiarum</name>
    <dbReference type="NCBI Taxonomy" id="1114870"/>
    <lineage>
        <taxon>Bacteria</taxon>
        <taxon>Pseudomonadati</taxon>
        <taxon>Bacteroidota</taxon>
        <taxon>Flavobacteriia</taxon>
        <taxon>Flavobacteriales</taxon>
        <taxon>Flavobacteriaceae</taxon>
        <taxon>Flavobacterium</taxon>
    </lineage>
</organism>
<dbReference type="EMBL" id="JBHMEX010000062">
    <property type="protein sequence ID" value="MFB9066164.1"/>
    <property type="molecule type" value="Genomic_DNA"/>
</dbReference>
<gene>
    <name evidence="1" type="ORF">ACFFUQ_19285</name>
</gene>
<sequence length="315" mass="33324">MSNGKYLEVHDLDSIVTIGRVRWHVKNQQIVGRIIHDPTDPDAQPIGDAKGRWISIDPLREKIPNYGSYVFALNNPINFVNPTGMIAEPPTGVDASDGAIHTDSSGSWKYNKATTTWMGQNGAKDLGNTIALNNVNIKGYKSNYVPSGAYGPDKDPTHAAMVAGVVALPVLAVSGSLAAGGTYAVAEVASAFSQITLRSAITNVIGNAGAQYLSNGREFGNINVISTASSIIPGMGPAILGESLSFTANKGFNAPDSFNKWAVQAGAAVLTNRFGKATDNYLSGTGFSEAVTREYFKTLFATGANFTPYLVEENK</sequence>
<protein>
    <recommendedName>
        <fullName evidence="3">RHS repeat-associated core domain-containing protein</fullName>
    </recommendedName>
</protein>
<evidence type="ECO:0000313" key="2">
    <source>
        <dbReference type="Proteomes" id="UP001589589"/>
    </source>
</evidence>
<reference evidence="1 2" key="1">
    <citation type="submission" date="2024-09" db="EMBL/GenBank/DDBJ databases">
        <authorList>
            <person name="Sun Q."/>
            <person name="Mori K."/>
        </authorList>
    </citation>
    <scope>NUCLEOTIDE SEQUENCE [LARGE SCALE GENOMIC DNA]</scope>
    <source>
        <strain evidence="1 2">CECT 7908</strain>
    </source>
</reference>
<dbReference type="RefSeq" id="WP_290263633.1">
    <property type="nucleotide sequence ID" value="NZ_JAUFQQ010000003.1"/>
</dbReference>